<evidence type="ECO:0000313" key="2">
    <source>
        <dbReference type="EMBL" id="NLR89622.1"/>
    </source>
</evidence>
<evidence type="ECO:0000256" key="1">
    <source>
        <dbReference type="SAM" id="Phobius"/>
    </source>
</evidence>
<name>A0A7X8SGF3_9BACT</name>
<feature type="transmembrane region" description="Helical" evidence="1">
    <location>
        <begin position="157"/>
        <end position="177"/>
    </location>
</feature>
<dbReference type="Proteomes" id="UP000585050">
    <property type="component" value="Unassembled WGS sequence"/>
</dbReference>
<keyword evidence="1" id="KW-1133">Transmembrane helix</keyword>
<organism evidence="2 3">
    <name type="scientific">Flammeovirga agarivorans</name>
    <dbReference type="NCBI Taxonomy" id="2726742"/>
    <lineage>
        <taxon>Bacteria</taxon>
        <taxon>Pseudomonadati</taxon>
        <taxon>Bacteroidota</taxon>
        <taxon>Cytophagia</taxon>
        <taxon>Cytophagales</taxon>
        <taxon>Flammeovirgaceae</taxon>
        <taxon>Flammeovirga</taxon>
    </lineage>
</organism>
<gene>
    <name evidence="2" type="ORF">HGP29_00310</name>
</gene>
<comment type="caution">
    <text evidence="2">The sequence shown here is derived from an EMBL/GenBank/DDBJ whole genome shotgun (WGS) entry which is preliminary data.</text>
</comment>
<feature type="transmembrane region" description="Helical" evidence="1">
    <location>
        <begin position="21"/>
        <end position="41"/>
    </location>
</feature>
<dbReference type="EMBL" id="JABAIL010000001">
    <property type="protein sequence ID" value="NLR89622.1"/>
    <property type="molecule type" value="Genomic_DNA"/>
</dbReference>
<reference evidence="2 3" key="1">
    <citation type="submission" date="2020-04" db="EMBL/GenBank/DDBJ databases">
        <title>Flammeovirga sp. SR4, a novel species isolated from seawater.</title>
        <authorList>
            <person name="Wang X."/>
        </authorList>
    </citation>
    <scope>NUCLEOTIDE SEQUENCE [LARGE SCALE GENOMIC DNA]</scope>
    <source>
        <strain evidence="2 3">SR4</strain>
    </source>
</reference>
<keyword evidence="1" id="KW-0472">Membrane</keyword>
<dbReference type="AlphaFoldDB" id="A0A7X8SGF3"/>
<keyword evidence="1" id="KW-0812">Transmembrane</keyword>
<protein>
    <submittedName>
        <fullName evidence="2">Uncharacterized protein</fullName>
    </submittedName>
</protein>
<sequence length="179" mass="20710">MTLRELIDFKNEKGFQKTGKSYTIVGLVIIASSFIFVFMAVTNLPLSKKEFVNITGELDDFRQIEVGKYKMPNTLIRLKNYPKIEFNLDDVVSIHTINNYVENNSQQITFKLGVPEKELSYNKATINAHFIIEMNNDVIQSYEDYFEKTRSNQVTSLFMFFGMFAIGSLFILGKLVFPR</sequence>
<accession>A0A7X8SGF3</accession>
<keyword evidence="3" id="KW-1185">Reference proteome</keyword>
<dbReference type="RefSeq" id="WP_168880316.1">
    <property type="nucleotide sequence ID" value="NZ_JABAIL010000001.1"/>
</dbReference>
<proteinExistence type="predicted"/>
<evidence type="ECO:0000313" key="3">
    <source>
        <dbReference type="Proteomes" id="UP000585050"/>
    </source>
</evidence>